<evidence type="ECO:0000313" key="1">
    <source>
        <dbReference type="EMBL" id="GAT55128.1"/>
    </source>
</evidence>
<accession>A0ABQ0LVN2</accession>
<sequence>MASDLVSSSTLGRLSTPKLAQGGTNWVSYKEKMYEALIAQPGFRKHLMGRAREPTAPEALKEDANDDATKAYNTAVDKYEDEMDEWLQKQAAIASTLTHSFPDDVHQDLLNIRPVHLLWTSLCAKFEHKSTLGMFDLLGSYSGSSAPAKKTKMFSWSLTDSLRSGTNITPPVE</sequence>
<gene>
    <name evidence="1" type="ORF">MCHLO_11929</name>
</gene>
<evidence type="ECO:0000313" key="2">
    <source>
        <dbReference type="Proteomes" id="UP000815677"/>
    </source>
</evidence>
<keyword evidence="2" id="KW-1185">Reference proteome</keyword>
<organism evidence="1 2">
    <name type="scientific">Mycena chlorophos</name>
    <name type="common">Agaric fungus</name>
    <name type="synonym">Agaricus chlorophos</name>
    <dbReference type="NCBI Taxonomy" id="658473"/>
    <lineage>
        <taxon>Eukaryota</taxon>
        <taxon>Fungi</taxon>
        <taxon>Dikarya</taxon>
        <taxon>Basidiomycota</taxon>
        <taxon>Agaricomycotina</taxon>
        <taxon>Agaricomycetes</taxon>
        <taxon>Agaricomycetidae</taxon>
        <taxon>Agaricales</taxon>
        <taxon>Marasmiineae</taxon>
        <taxon>Mycenaceae</taxon>
        <taxon>Mycena</taxon>
    </lineage>
</organism>
<dbReference type="Proteomes" id="UP000815677">
    <property type="component" value="Unassembled WGS sequence"/>
</dbReference>
<name>A0ABQ0LVN2_MYCCL</name>
<reference evidence="1" key="1">
    <citation type="submission" date="2014-09" db="EMBL/GenBank/DDBJ databases">
        <title>Genome sequence of the luminous mushroom Mycena chlorophos for searching fungal bioluminescence genes.</title>
        <authorList>
            <person name="Tanaka Y."/>
            <person name="Kasuga D."/>
            <person name="Oba Y."/>
            <person name="Hase S."/>
            <person name="Sato K."/>
            <person name="Oba Y."/>
            <person name="Sakakibara Y."/>
        </authorList>
    </citation>
    <scope>NUCLEOTIDE SEQUENCE</scope>
</reference>
<dbReference type="EMBL" id="DF848897">
    <property type="protein sequence ID" value="GAT55128.1"/>
    <property type="molecule type" value="Genomic_DNA"/>
</dbReference>
<proteinExistence type="predicted"/>
<protein>
    <submittedName>
        <fullName evidence="1">Uncharacterized protein</fullName>
    </submittedName>
</protein>